<feature type="domain" description="C2H2-type" evidence="2">
    <location>
        <begin position="548"/>
        <end position="572"/>
    </location>
</feature>
<dbReference type="Pfam" id="PF14420">
    <property type="entry name" value="Clr5"/>
    <property type="match status" value="1"/>
</dbReference>
<feature type="region of interest" description="Disordered" evidence="1">
    <location>
        <begin position="475"/>
        <end position="510"/>
    </location>
</feature>
<dbReference type="PANTHER" id="PTHR38788">
    <property type="entry name" value="CLR5 DOMAIN-CONTAINING PROTEIN"/>
    <property type="match status" value="1"/>
</dbReference>
<evidence type="ECO:0000256" key="1">
    <source>
        <dbReference type="SAM" id="MobiDB-lite"/>
    </source>
</evidence>
<feature type="domain" description="C2H2-type" evidence="2">
    <location>
        <begin position="635"/>
        <end position="657"/>
    </location>
</feature>
<protein>
    <recommendedName>
        <fullName evidence="2">C2H2-type domain-containing protein</fullName>
    </recommendedName>
</protein>
<dbReference type="SMART" id="SM00355">
    <property type="entry name" value="ZnF_C2H2"/>
    <property type="match status" value="3"/>
</dbReference>
<gene>
    <name evidence="3" type="ORF">GLAREA_03293</name>
</gene>
<dbReference type="AlphaFoldDB" id="S3DLF1"/>
<proteinExistence type="predicted"/>
<dbReference type="PANTHER" id="PTHR38788:SF3">
    <property type="entry name" value="CLR5 DOMAIN-CONTAINING PROTEIN"/>
    <property type="match status" value="1"/>
</dbReference>
<dbReference type="RefSeq" id="XP_008086568.1">
    <property type="nucleotide sequence ID" value="XM_008088377.1"/>
</dbReference>
<feature type="domain" description="C2H2-type" evidence="2">
    <location>
        <begin position="578"/>
        <end position="614"/>
    </location>
</feature>
<organism evidence="3 4">
    <name type="scientific">Glarea lozoyensis (strain ATCC 20868 / MF5171)</name>
    <dbReference type="NCBI Taxonomy" id="1116229"/>
    <lineage>
        <taxon>Eukaryota</taxon>
        <taxon>Fungi</taxon>
        <taxon>Dikarya</taxon>
        <taxon>Ascomycota</taxon>
        <taxon>Pezizomycotina</taxon>
        <taxon>Leotiomycetes</taxon>
        <taxon>Helotiales</taxon>
        <taxon>Helotiaceae</taxon>
        <taxon>Glarea</taxon>
    </lineage>
</organism>
<accession>S3DLF1</accession>
<dbReference type="InterPro" id="IPR025676">
    <property type="entry name" value="Clr5_dom"/>
</dbReference>
<dbReference type="GeneID" id="19462348"/>
<dbReference type="InterPro" id="IPR013087">
    <property type="entry name" value="Znf_C2H2_type"/>
</dbReference>
<dbReference type="OrthoDB" id="4760831at2759"/>
<keyword evidence="4" id="KW-1185">Reference proteome</keyword>
<evidence type="ECO:0000313" key="3">
    <source>
        <dbReference type="EMBL" id="EPE27378.1"/>
    </source>
</evidence>
<dbReference type="KEGG" id="glz:GLAREA_03293"/>
<dbReference type="Proteomes" id="UP000016922">
    <property type="component" value="Unassembled WGS sequence"/>
</dbReference>
<sequence>METTTRAPRASYVRGVPSVWEWEEQKSLIYRLWITEDKKLPELQQTLYNLHGFYASHGQFMTMFKKWKYEKKISPEDAKLILAVKQKRWRKRKESLFFLHGVKIGPAKIERWIARKAFSKEEIENLEAGAETLLPAHIRVHTPEPDGSTPASAIAAPLIDRTENPHNMIHSTILQRDPARDEASTISLAPSAERSFTVTTRPPPSHPSAYPTQFSTTMPRSTAAWVAVNKHQSRYSRVKVLLLSWGDDICGRSNVEALRRIFHNFKDSFNFSIETWEIETKNSDSKLHSKIFEFASTAKTEELLVVYYSGEGRLNQDRELILTSQYRAVRKNDEPVSWSGIQDILEKVESDVLILLGCCAPVIPRSSSGHGVTELIAACGFEAKNTSISFTSGLSHALSELCSKSTTFTVNALYSRILLYQQEGWIHGGVLLPMAPVHLTLVEDQESSRKIVFCSLPKSFGSTIAIPIPLNERAMPSSEPSISRPHAAEPTMTVQPRKRTSDQISTSDRSQGSVISISDLVEPVCHDPSTSIFATKRVKQQIEDTGHYFCTYEGCKRKYPKFFDWKRHEAQHWKTERWDCLICSTEIDKGTCKKSKVPNFCRKDKLAAHIRSMHNVTDHPIDASWSRPLDDDWPRKCKFCEVEFETWNARASHIGRHFAKDAAVSAEKEKPSHEKV</sequence>
<evidence type="ECO:0000313" key="4">
    <source>
        <dbReference type="Proteomes" id="UP000016922"/>
    </source>
</evidence>
<dbReference type="HOGENOM" id="CLU_406550_0_0_1"/>
<dbReference type="EMBL" id="KE145370">
    <property type="protein sequence ID" value="EPE27378.1"/>
    <property type="molecule type" value="Genomic_DNA"/>
</dbReference>
<evidence type="ECO:0000259" key="2">
    <source>
        <dbReference type="SMART" id="SM00355"/>
    </source>
</evidence>
<name>S3DLF1_GLAL2</name>
<reference evidence="3 4" key="1">
    <citation type="journal article" date="2013" name="BMC Genomics">
        <title>Genomics-driven discovery of the pneumocandin biosynthetic gene cluster in the fungus Glarea lozoyensis.</title>
        <authorList>
            <person name="Chen L."/>
            <person name="Yue Q."/>
            <person name="Zhang X."/>
            <person name="Xiang M."/>
            <person name="Wang C."/>
            <person name="Li S."/>
            <person name="Che Y."/>
            <person name="Ortiz-Lopez F.J."/>
            <person name="Bills G.F."/>
            <person name="Liu X."/>
            <person name="An Z."/>
        </authorList>
    </citation>
    <scope>NUCLEOTIDE SEQUENCE [LARGE SCALE GENOMIC DNA]</scope>
    <source>
        <strain evidence="4">ATCC 20868 / MF5171</strain>
    </source>
</reference>